<gene>
    <name evidence="1" type="ORF">V8G54_037070</name>
</gene>
<keyword evidence="2" id="KW-1185">Reference proteome</keyword>
<accession>A0AAQ3RF19</accession>
<dbReference type="Proteomes" id="UP001374535">
    <property type="component" value="Chromosome 11"/>
</dbReference>
<dbReference type="EMBL" id="CP144690">
    <property type="protein sequence ID" value="WVY91556.1"/>
    <property type="molecule type" value="Genomic_DNA"/>
</dbReference>
<proteinExistence type="predicted"/>
<dbReference type="AlphaFoldDB" id="A0AAQ3RF19"/>
<sequence>MEGLWNFLLNQSCLKPFGFTPRLGYTFTVVTTTIETLNRKPESCTLRINCTQLGRDTSASSERVGVDALDNGGDGEESNVEWESEFLGKVDPLGYRAPTKKREKVHRTRKKALKSIEARGISHLIEDLVTLKKKKKDKKKVLVKLLQPRGRAKV</sequence>
<name>A0AAQ3RF19_VIGMU</name>
<reference evidence="1 2" key="1">
    <citation type="journal article" date="2023" name="Life. Sci Alliance">
        <title>Evolutionary insights into 3D genome organization and epigenetic landscape of Vigna mungo.</title>
        <authorList>
            <person name="Junaid A."/>
            <person name="Singh B."/>
            <person name="Bhatia S."/>
        </authorList>
    </citation>
    <scope>NUCLEOTIDE SEQUENCE [LARGE SCALE GENOMIC DNA]</scope>
    <source>
        <strain evidence="1">Urdbean</strain>
    </source>
</reference>
<evidence type="ECO:0000313" key="2">
    <source>
        <dbReference type="Proteomes" id="UP001374535"/>
    </source>
</evidence>
<organism evidence="1 2">
    <name type="scientific">Vigna mungo</name>
    <name type="common">Black gram</name>
    <name type="synonym">Phaseolus mungo</name>
    <dbReference type="NCBI Taxonomy" id="3915"/>
    <lineage>
        <taxon>Eukaryota</taxon>
        <taxon>Viridiplantae</taxon>
        <taxon>Streptophyta</taxon>
        <taxon>Embryophyta</taxon>
        <taxon>Tracheophyta</taxon>
        <taxon>Spermatophyta</taxon>
        <taxon>Magnoliopsida</taxon>
        <taxon>eudicotyledons</taxon>
        <taxon>Gunneridae</taxon>
        <taxon>Pentapetalae</taxon>
        <taxon>rosids</taxon>
        <taxon>fabids</taxon>
        <taxon>Fabales</taxon>
        <taxon>Fabaceae</taxon>
        <taxon>Papilionoideae</taxon>
        <taxon>50 kb inversion clade</taxon>
        <taxon>NPAAA clade</taxon>
        <taxon>indigoferoid/millettioid clade</taxon>
        <taxon>Phaseoleae</taxon>
        <taxon>Vigna</taxon>
    </lineage>
</organism>
<evidence type="ECO:0000313" key="1">
    <source>
        <dbReference type="EMBL" id="WVY91556.1"/>
    </source>
</evidence>
<protein>
    <submittedName>
        <fullName evidence="1">Uncharacterized protein</fullName>
    </submittedName>
</protein>